<keyword evidence="1" id="KW-0175">Coiled coil</keyword>
<feature type="transmembrane region" description="Helical" evidence="2">
    <location>
        <begin position="60"/>
        <end position="93"/>
    </location>
</feature>
<reference evidence="3 4" key="1">
    <citation type="journal article" date="2016" name="Nat. Commun.">
        <title>Thousands of microbial genomes shed light on interconnected biogeochemical processes in an aquifer system.</title>
        <authorList>
            <person name="Anantharaman K."/>
            <person name="Brown C.T."/>
            <person name="Hug L.A."/>
            <person name="Sharon I."/>
            <person name="Castelle C.J."/>
            <person name="Probst A.J."/>
            <person name="Thomas B.C."/>
            <person name="Singh A."/>
            <person name="Wilkins M.J."/>
            <person name="Karaoz U."/>
            <person name="Brodie E.L."/>
            <person name="Williams K.H."/>
            <person name="Hubbard S.S."/>
            <person name="Banfield J.F."/>
        </authorList>
    </citation>
    <scope>NUCLEOTIDE SEQUENCE [LARGE SCALE GENOMIC DNA]</scope>
</reference>
<gene>
    <name evidence="3" type="ORF">A2Y57_00380</name>
</gene>
<evidence type="ECO:0000256" key="1">
    <source>
        <dbReference type="SAM" id="Coils"/>
    </source>
</evidence>
<feature type="coiled-coil region" evidence="1">
    <location>
        <begin position="9"/>
        <end position="36"/>
    </location>
</feature>
<keyword evidence="2" id="KW-1133">Transmembrane helix</keyword>
<evidence type="ECO:0000313" key="4">
    <source>
        <dbReference type="Proteomes" id="UP000177103"/>
    </source>
</evidence>
<accession>A0A1G1WAI1</accession>
<dbReference type="EMBL" id="MHCQ01000017">
    <property type="protein sequence ID" value="OGY24683.1"/>
    <property type="molecule type" value="Genomic_DNA"/>
</dbReference>
<proteinExistence type="predicted"/>
<comment type="caution">
    <text evidence="3">The sequence shown here is derived from an EMBL/GenBank/DDBJ whole genome shotgun (WGS) entry which is preliminary data.</text>
</comment>
<keyword evidence="2" id="KW-0472">Membrane</keyword>
<keyword evidence="2" id="KW-0812">Transmembrane</keyword>
<organism evidence="3 4">
    <name type="scientific">Candidatus Woykebacteria bacterium RBG_13_40_7b</name>
    <dbReference type="NCBI Taxonomy" id="1802594"/>
    <lineage>
        <taxon>Bacteria</taxon>
        <taxon>Candidatus Woykeibacteriota</taxon>
    </lineage>
</organism>
<evidence type="ECO:0000313" key="3">
    <source>
        <dbReference type="EMBL" id="OGY24683.1"/>
    </source>
</evidence>
<name>A0A1G1WAI1_9BACT</name>
<protein>
    <recommendedName>
        <fullName evidence="5">DUF5673 domain-containing protein</fullName>
    </recommendedName>
</protein>
<dbReference type="Proteomes" id="UP000177103">
    <property type="component" value="Unassembled WGS sequence"/>
</dbReference>
<dbReference type="AlphaFoldDB" id="A0A1G1WAI1"/>
<evidence type="ECO:0008006" key="5">
    <source>
        <dbReference type="Google" id="ProtNLM"/>
    </source>
</evidence>
<evidence type="ECO:0000256" key="2">
    <source>
        <dbReference type="SAM" id="Phobius"/>
    </source>
</evidence>
<sequence length="190" mass="21791">MPAQPEGTLKELKAELQNLQEKISNVEEEGGQKEVKDLYSWRSPSRAFVKKDPRWRINTGIGILIIVVILLLTGQFMLMAAFLAVIFVLYVLITIPPEEVGHKITTEGVTSANHSYVWEELADFWFTKRRDWVVLNVETKLRFPARLHLLLAEADEDKVKNALAGFLSYREVPKTTWLDSISEAIESWIH</sequence>